<dbReference type="PANTHER" id="PTHR22572">
    <property type="entry name" value="SUGAR-1-PHOSPHATE GUANYL TRANSFERASE"/>
    <property type="match status" value="1"/>
</dbReference>
<keyword evidence="4" id="KW-1185">Reference proteome</keyword>
<dbReference type="SUPFAM" id="SSF54631">
    <property type="entry name" value="CBS-domain pair"/>
    <property type="match status" value="1"/>
</dbReference>
<dbReference type="Proteomes" id="UP000298325">
    <property type="component" value="Unassembled WGS sequence"/>
</dbReference>
<sequence>MKKWENVLVRPDMPLEEAIAVLDKGGLRIALVVDAAGELKGTLTDGDIRRALLRHLPLTSPVEEVMCSTPHVAGSGWSKDKILSVMEDLQLLQIPVVDSRKHVVGLETLHGLMERRTIRNPVFLMAGGFGTRLRPLTNECPKPLLKVGDKPILELILESLVSAGFHRFFISTHYLPEMIQEHFGDGSQWGVSIEYVHEENPLGTGGALGLLPKDRIDLPLLMMNGDLLTTVNYRGLLDFHADHGSVATMCVREYEHQIPYGVVQTDGTYIRSMEEKPVQKCFINAGIYVVSPELVSAVMPGQRVDMPTLLEQKMGDGEKVSMFPVHEYWLDIGKMDDFHRAQKEVGYL</sequence>
<name>A0A4Z1C9B3_9GAMM</name>
<dbReference type="InterPro" id="IPR029044">
    <property type="entry name" value="Nucleotide-diphossugar_trans"/>
</dbReference>
<dbReference type="CDD" id="cd06426">
    <property type="entry name" value="NTP_transferase_like_2"/>
    <property type="match status" value="1"/>
</dbReference>
<dbReference type="OrthoDB" id="9788272at2"/>
<dbReference type="EMBL" id="SRPF01000002">
    <property type="protein sequence ID" value="TGN39926.1"/>
    <property type="molecule type" value="Genomic_DNA"/>
</dbReference>
<dbReference type="InterPro" id="IPR000644">
    <property type="entry name" value="CBS_dom"/>
</dbReference>
<evidence type="ECO:0000259" key="2">
    <source>
        <dbReference type="PROSITE" id="PS51371"/>
    </source>
</evidence>
<comment type="caution">
    <text evidence="3">The sequence shown here is derived from an EMBL/GenBank/DDBJ whole genome shotgun (WGS) entry which is preliminary data.</text>
</comment>
<dbReference type="InterPro" id="IPR050486">
    <property type="entry name" value="Mannose-1P_guanyltransferase"/>
</dbReference>
<proteinExistence type="predicted"/>
<dbReference type="Gene3D" id="3.90.550.10">
    <property type="entry name" value="Spore Coat Polysaccharide Biosynthesis Protein SpsA, Chain A"/>
    <property type="match status" value="1"/>
</dbReference>
<dbReference type="PROSITE" id="PS51371">
    <property type="entry name" value="CBS"/>
    <property type="match status" value="1"/>
</dbReference>
<keyword evidence="1" id="KW-0129">CBS domain</keyword>
<evidence type="ECO:0000313" key="4">
    <source>
        <dbReference type="Proteomes" id="UP000298325"/>
    </source>
</evidence>
<dbReference type="CDD" id="cd04607">
    <property type="entry name" value="CBS_pair_NTP_transferase_assoc"/>
    <property type="match status" value="1"/>
</dbReference>
<evidence type="ECO:0000313" key="3">
    <source>
        <dbReference type="EMBL" id="TGN39926.1"/>
    </source>
</evidence>
<dbReference type="Pfam" id="PF00571">
    <property type="entry name" value="CBS"/>
    <property type="match status" value="1"/>
</dbReference>
<protein>
    <submittedName>
        <fullName evidence="3">CBS domain-containing protein</fullName>
    </submittedName>
</protein>
<accession>A0A4Z1C9B3</accession>
<organism evidence="3 4">
    <name type="scientific">Marinobacter confluentis</name>
    <dbReference type="NCBI Taxonomy" id="1697557"/>
    <lineage>
        <taxon>Bacteria</taxon>
        <taxon>Pseudomonadati</taxon>
        <taxon>Pseudomonadota</taxon>
        <taxon>Gammaproteobacteria</taxon>
        <taxon>Pseudomonadales</taxon>
        <taxon>Marinobacteraceae</taxon>
        <taxon>Marinobacter</taxon>
    </lineage>
</organism>
<dbReference type="Pfam" id="PF00483">
    <property type="entry name" value="NTP_transferase"/>
    <property type="match status" value="1"/>
</dbReference>
<dbReference type="RefSeq" id="WP_135802590.1">
    <property type="nucleotide sequence ID" value="NZ_SRPF01000002.1"/>
</dbReference>
<dbReference type="SMART" id="SM00116">
    <property type="entry name" value="CBS"/>
    <property type="match status" value="1"/>
</dbReference>
<reference evidence="3 4" key="1">
    <citation type="submission" date="2019-04" db="EMBL/GenBank/DDBJ databases">
        <authorList>
            <person name="Park S."/>
            <person name="Yoon J.-H."/>
        </authorList>
    </citation>
    <scope>NUCLEOTIDE SEQUENCE [LARGE SCALE GENOMIC DNA]</scope>
    <source>
        <strain evidence="3 4">HJM-18</strain>
    </source>
</reference>
<dbReference type="AlphaFoldDB" id="A0A4Z1C9B3"/>
<gene>
    <name evidence="3" type="ORF">E5Q11_06400</name>
</gene>
<evidence type="ECO:0000256" key="1">
    <source>
        <dbReference type="PROSITE-ProRule" id="PRU00703"/>
    </source>
</evidence>
<dbReference type="InterPro" id="IPR046342">
    <property type="entry name" value="CBS_dom_sf"/>
</dbReference>
<dbReference type="Gene3D" id="3.10.580.10">
    <property type="entry name" value="CBS-domain"/>
    <property type="match status" value="1"/>
</dbReference>
<feature type="domain" description="CBS" evidence="2">
    <location>
        <begin position="1"/>
        <end position="58"/>
    </location>
</feature>
<dbReference type="InterPro" id="IPR005835">
    <property type="entry name" value="NTP_transferase_dom"/>
</dbReference>
<dbReference type="SUPFAM" id="SSF53448">
    <property type="entry name" value="Nucleotide-diphospho-sugar transferases"/>
    <property type="match status" value="1"/>
</dbReference>